<dbReference type="RefSeq" id="WP_104830853.1">
    <property type="nucleotide sequence ID" value="NZ_PJCH01000011.1"/>
</dbReference>
<dbReference type="GO" id="GO:0000160">
    <property type="term" value="P:phosphorelay signal transduction system"/>
    <property type="evidence" value="ECO:0007669"/>
    <property type="project" value="UniProtKB-KW"/>
</dbReference>
<feature type="modified residue" description="Phosphohistidine" evidence="2">
    <location>
        <position position="54"/>
    </location>
</feature>
<dbReference type="GO" id="GO:0004672">
    <property type="term" value="F:protein kinase activity"/>
    <property type="evidence" value="ECO:0007669"/>
    <property type="project" value="UniProtKB-ARBA"/>
</dbReference>
<name>A0A2S7K2L7_9PROT</name>
<evidence type="ECO:0000256" key="1">
    <source>
        <dbReference type="ARBA" id="ARBA00023012"/>
    </source>
</evidence>
<dbReference type="Proteomes" id="UP000239504">
    <property type="component" value="Unassembled WGS sequence"/>
</dbReference>
<evidence type="ECO:0000256" key="2">
    <source>
        <dbReference type="PROSITE-ProRule" id="PRU00110"/>
    </source>
</evidence>
<dbReference type="OrthoDB" id="7173540at2"/>
<dbReference type="SUPFAM" id="SSF47226">
    <property type="entry name" value="Histidine-containing phosphotransfer domain, HPT domain"/>
    <property type="match status" value="1"/>
</dbReference>
<dbReference type="Pfam" id="PF01627">
    <property type="entry name" value="Hpt"/>
    <property type="match status" value="1"/>
</dbReference>
<reference evidence="4 5" key="1">
    <citation type="submission" date="2017-12" db="EMBL/GenBank/DDBJ databases">
        <authorList>
            <person name="Hurst M.R.H."/>
        </authorList>
    </citation>
    <scope>NUCLEOTIDE SEQUENCE [LARGE SCALE GENOMIC DNA]</scope>
    <source>
        <strain evidence="4 5">SY-3-19</strain>
    </source>
</reference>
<gene>
    <name evidence="4" type="ORF">CW354_14695</name>
</gene>
<organism evidence="4 5">
    <name type="scientific">Hyphococcus luteus</name>
    <dbReference type="NCBI Taxonomy" id="2058213"/>
    <lineage>
        <taxon>Bacteria</taxon>
        <taxon>Pseudomonadati</taxon>
        <taxon>Pseudomonadota</taxon>
        <taxon>Alphaproteobacteria</taxon>
        <taxon>Parvularculales</taxon>
        <taxon>Parvularculaceae</taxon>
        <taxon>Hyphococcus</taxon>
    </lineage>
</organism>
<comment type="caution">
    <text evidence="4">The sequence shown here is derived from an EMBL/GenBank/DDBJ whole genome shotgun (WGS) entry which is preliminary data.</text>
</comment>
<keyword evidence="1" id="KW-0902">Two-component regulatory system</keyword>
<dbReference type="EMBL" id="PJCH01000011">
    <property type="protein sequence ID" value="PQA86735.1"/>
    <property type="molecule type" value="Genomic_DNA"/>
</dbReference>
<dbReference type="AlphaFoldDB" id="A0A2S7K2L7"/>
<dbReference type="Gene3D" id="1.20.120.160">
    <property type="entry name" value="HPT domain"/>
    <property type="match status" value="1"/>
</dbReference>
<proteinExistence type="predicted"/>
<evidence type="ECO:0000313" key="4">
    <source>
        <dbReference type="EMBL" id="PQA86735.1"/>
    </source>
</evidence>
<keyword evidence="2" id="KW-0597">Phosphoprotein</keyword>
<dbReference type="InterPro" id="IPR036641">
    <property type="entry name" value="HPT_dom_sf"/>
</dbReference>
<keyword evidence="5" id="KW-1185">Reference proteome</keyword>
<dbReference type="PROSITE" id="PS50894">
    <property type="entry name" value="HPT"/>
    <property type="match status" value="1"/>
</dbReference>
<sequence>MPDKVIDFDHLEKYVAGDDALRDEILEIFTEQVDNLIQQFDVFQPDEGWKNTAHTLKGAARGVGAWNLGKLCEEAEKMVGPAPAKQEARATALVSLRHLARAAAEEANSLRMAEAG</sequence>
<dbReference type="InterPro" id="IPR008207">
    <property type="entry name" value="Sig_transdc_His_kin_Hpt_dom"/>
</dbReference>
<feature type="domain" description="HPt" evidence="3">
    <location>
        <begin position="14"/>
        <end position="114"/>
    </location>
</feature>
<evidence type="ECO:0000313" key="5">
    <source>
        <dbReference type="Proteomes" id="UP000239504"/>
    </source>
</evidence>
<protein>
    <submittedName>
        <fullName evidence="4">Hpt domain-containing protein</fullName>
    </submittedName>
</protein>
<accession>A0A2S7K2L7</accession>
<evidence type="ECO:0000259" key="3">
    <source>
        <dbReference type="PROSITE" id="PS50894"/>
    </source>
</evidence>